<dbReference type="STRING" id="308853.SAMN05421752_101173"/>
<evidence type="ECO:0000313" key="4">
    <source>
        <dbReference type="Proteomes" id="UP000185936"/>
    </source>
</evidence>
<dbReference type="Proteomes" id="UP000185936">
    <property type="component" value="Unassembled WGS sequence"/>
</dbReference>
<feature type="region of interest" description="Disordered" evidence="1">
    <location>
        <begin position="39"/>
        <end position="64"/>
    </location>
</feature>
<name>A0A1N7C7K4_9EURY</name>
<dbReference type="AlphaFoldDB" id="A0A1N7C7K4"/>
<organism evidence="3 4">
    <name type="scientific">Natronorubrum thiooxidans</name>
    <dbReference type="NCBI Taxonomy" id="308853"/>
    <lineage>
        <taxon>Archaea</taxon>
        <taxon>Methanobacteriati</taxon>
        <taxon>Methanobacteriota</taxon>
        <taxon>Stenosarchaea group</taxon>
        <taxon>Halobacteria</taxon>
        <taxon>Halobacteriales</taxon>
        <taxon>Natrialbaceae</taxon>
        <taxon>Natronorubrum</taxon>
    </lineage>
</organism>
<evidence type="ECO:0000256" key="1">
    <source>
        <dbReference type="SAM" id="MobiDB-lite"/>
    </source>
</evidence>
<dbReference type="Gene3D" id="2.130.10.10">
    <property type="entry name" value="YVTN repeat-like/Quinoprotein amine dehydrogenase"/>
    <property type="match status" value="2"/>
</dbReference>
<reference evidence="4" key="1">
    <citation type="submission" date="2017-01" db="EMBL/GenBank/DDBJ databases">
        <authorList>
            <person name="Varghese N."/>
            <person name="Submissions S."/>
        </authorList>
    </citation>
    <scope>NUCLEOTIDE SEQUENCE [LARGE SCALE GENOMIC DNA]</scope>
    <source>
        <strain evidence="4">type strain: HArc-</strain>
    </source>
</reference>
<evidence type="ECO:0000313" key="3">
    <source>
        <dbReference type="EMBL" id="SIR59641.1"/>
    </source>
</evidence>
<dbReference type="SMART" id="SM00564">
    <property type="entry name" value="PQQ"/>
    <property type="match status" value="6"/>
</dbReference>
<accession>A0A1N7C7K4</accession>
<dbReference type="InterPro" id="IPR002372">
    <property type="entry name" value="PQQ_rpt_dom"/>
</dbReference>
<dbReference type="InterPro" id="IPR018391">
    <property type="entry name" value="PQQ_b-propeller_rpt"/>
</dbReference>
<protein>
    <submittedName>
        <fullName evidence="3">PQQ-like domain-containing protein</fullName>
    </submittedName>
</protein>
<dbReference type="InterPro" id="IPR011047">
    <property type="entry name" value="Quinoprotein_ADH-like_sf"/>
</dbReference>
<dbReference type="InterPro" id="IPR015943">
    <property type="entry name" value="WD40/YVTN_repeat-like_dom_sf"/>
</dbReference>
<keyword evidence="4" id="KW-1185">Reference proteome</keyword>
<gene>
    <name evidence="3" type="ORF">SAMN05421752_101173</name>
</gene>
<sequence>MVIYLGSLNEMIMKNQLSQTRRRWLGTCASVAGTTVIAGCSGNDETDTSSGENGDGGNGESLGTDWPMYGVDLQNTGYHPSAIGPETDTVNTRAVIDIDGRVPFPLSIVNGIAYISSTGGASGDAKIYAVDLDTEEILWKQEGFGAPNVHDGIVYGPTDGGEIHGFNAETGDRWRSEEIESVIGLGGPIPTEDGIFVASHEMIWQIDPHTGEYTTVTTTPDFVGGSTDWPAFDEDTFYIARSSDLHAVNVETSEIEWTFNSEQEGRLSDSNPAVANGRVYLTGTGQDSQLYAINAGSGEKEWSIDTEGEIKSSPAVSDKLVYIGDTNRLIAVDDNNGTIEWEATDKITGTPTDVVISSDTCYASSQFGIYAFDSSSGTPKWSYTVNDSLNGGFTAPPTLFDGIIYIPANDSKLYAIEDA</sequence>
<evidence type="ECO:0000259" key="2">
    <source>
        <dbReference type="Pfam" id="PF13360"/>
    </source>
</evidence>
<dbReference type="Pfam" id="PF13360">
    <property type="entry name" value="PQQ_2"/>
    <property type="match status" value="1"/>
</dbReference>
<dbReference type="PANTHER" id="PTHR34512:SF30">
    <property type="entry name" value="OUTER MEMBRANE PROTEIN ASSEMBLY FACTOR BAMB"/>
    <property type="match status" value="1"/>
</dbReference>
<dbReference type="SUPFAM" id="SSF50998">
    <property type="entry name" value="Quinoprotein alcohol dehydrogenase-like"/>
    <property type="match status" value="1"/>
</dbReference>
<feature type="domain" description="Pyrrolo-quinoline quinone repeat" evidence="2">
    <location>
        <begin position="203"/>
        <end position="417"/>
    </location>
</feature>
<dbReference type="PANTHER" id="PTHR34512">
    <property type="entry name" value="CELL SURFACE PROTEIN"/>
    <property type="match status" value="1"/>
</dbReference>
<dbReference type="EMBL" id="FTNR01000001">
    <property type="protein sequence ID" value="SIR59641.1"/>
    <property type="molecule type" value="Genomic_DNA"/>
</dbReference>
<proteinExistence type="predicted"/>